<comment type="caution">
    <text evidence="2">The sequence shown here is derived from an EMBL/GenBank/DDBJ whole genome shotgun (WGS) entry which is preliminary data.</text>
</comment>
<dbReference type="Proteomes" id="UP000194903">
    <property type="component" value="Unassembled WGS sequence"/>
</dbReference>
<dbReference type="Gene3D" id="1.10.10.10">
    <property type="entry name" value="Winged helix-like DNA-binding domain superfamily/Winged helix DNA-binding domain"/>
    <property type="match status" value="1"/>
</dbReference>
<dbReference type="InterPro" id="IPR000835">
    <property type="entry name" value="HTH_MarR-typ"/>
</dbReference>
<feature type="domain" description="HTH marR-type" evidence="1">
    <location>
        <begin position="79"/>
        <end position="214"/>
    </location>
</feature>
<dbReference type="Pfam" id="PF12802">
    <property type="entry name" value="MarR_2"/>
    <property type="match status" value="1"/>
</dbReference>
<dbReference type="PANTHER" id="PTHR33164">
    <property type="entry name" value="TRANSCRIPTIONAL REGULATOR, MARR FAMILY"/>
    <property type="match status" value="1"/>
</dbReference>
<dbReference type="InterPro" id="IPR039422">
    <property type="entry name" value="MarR/SlyA-like"/>
</dbReference>
<evidence type="ECO:0000313" key="2">
    <source>
        <dbReference type="EMBL" id="OUM21057.1"/>
    </source>
</evidence>
<dbReference type="PRINTS" id="PR00598">
    <property type="entry name" value="HTHMARR"/>
</dbReference>
<dbReference type="InterPro" id="IPR036388">
    <property type="entry name" value="WH-like_DNA-bd_sf"/>
</dbReference>
<dbReference type="PROSITE" id="PS50995">
    <property type="entry name" value="HTH_MARR_2"/>
    <property type="match status" value="1"/>
</dbReference>
<evidence type="ECO:0000313" key="3">
    <source>
        <dbReference type="Proteomes" id="UP000194903"/>
    </source>
</evidence>
<reference evidence="2 3" key="1">
    <citation type="submission" date="2017-05" db="EMBL/GenBank/DDBJ databases">
        <title>Butyricicoccus porcorum sp. nov. a butyrate-producing bacterium from the swine intestinal tract.</title>
        <authorList>
            <person name="Trachsel J."/>
            <person name="Humphrey S."/>
            <person name="Allen H.K."/>
        </authorList>
    </citation>
    <scope>NUCLEOTIDE SEQUENCE [LARGE SCALE GENOMIC DNA]</scope>
    <source>
        <strain evidence="2">BB10</strain>
    </source>
</reference>
<dbReference type="AlphaFoldDB" id="A0A252F5L0"/>
<keyword evidence="3" id="KW-1185">Reference proteome</keyword>
<accession>A0A252F5L0</accession>
<organism evidence="2 3">
    <name type="scientific">Butyricicoccus porcorum</name>
    <dbReference type="NCBI Taxonomy" id="1945634"/>
    <lineage>
        <taxon>Bacteria</taxon>
        <taxon>Bacillati</taxon>
        <taxon>Bacillota</taxon>
        <taxon>Clostridia</taxon>
        <taxon>Eubacteriales</taxon>
        <taxon>Butyricicoccaceae</taxon>
        <taxon>Butyricicoccus</taxon>
    </lineage>
</organism>
<name>A0A252F5L0_9FIRM</name>
<dbReference type="PANTHER" id="PTHR33164:SF43">
    <property type="entry name" value="HTH-TYPE TRANSCRIPTIONAL REPRESSOR YETL"/>
    <property type="match status" value="1"/>
</dbReference>
<dbReference type="SMART" id="SM00347">
    <property type="entry name" value="HTH_MARR"/>
    <property type="match status" value="1"/>
</dbReference>
<gene>
    <name evidence="2" type="ORF">CBW42_05600</name>
</gene>
<evidence type="ECO:0000259" key="1">
    <source>
        <dbReference type="PROSITE" id="PS50995"/>
    </source>
</evidence>
<dbReference type="OrthoDB" id="384891at2"/>
<dbReference type="InterPro" id="IPR036390">
    <property type="entry name" value="WH_DNA-bd_sf"/>
</dbReference>
<protein>
    <recommendedName>
        <fullName evidence="1">HTH marR-type domain-containing protein</fullName>
    </recommendedName>
</protein>
<sequence length="221" mass="25357">MNFSHFWFSLMTRQQASAPPVLSFFRSSSGLRRNGLMRFLTCCQRFDKFLYFLYTKGTKYHISPYPTKLGGTHMSTDTAPHLPLIKLHTADHLTYLRANHLLKQHGITIQQALIIQYLAWHAGHSINQKNIELYLGISNPSVTSLMKTMVAKNLIRRLPDRSDARSYLLCLTPHGQQLQESICKAFEQLSFEVNAGLTEEEQEQLNLLLDKITHNLSAVLR</sequence>
<dbReference type="SUPFAM" id="SSF46785">
    <property type="entry name" value="Winged helix' DNA-binding domain"/>
    <property type="match status" value="1"/>
</dbReference>
<proteinExistence type="predicted"/>
<dbReference type="GO" id="GO:0006950">
    <property type="term" value="P:response to stress"/>
    <property type="evidence" value="ECO:0007669"/>
    <property type="project" value="TreeGrafter"/>
</dbReference>
<dbReference type="GO" id="GO:0003700">
    <property type="term" value="F:DNA-binding transcription factor activity"/>
    <property type="evidence" value="ECO:0007669"/>
    <property type="project" value="InterPro"/>
</dbReference>
<dbReference type="EMBL" id="NHOC01000004">
    <property type="protein sequence ID" value="OUM21057.1"/>
    <property type="molecule type" value="Genomic_DNA"/>
</dbReference>